<comment type="similarity">
    <text evidence="1 3">Belongs to the short-chain dehydrogenases/reductases (SDR) family.</text>
</comment>
<dbReference type="AlphaFoldDB" id="A0A2N0ZA04"/>
<reference evidence="4 5" key="1">
    <citation type="journal article" date="2010" name="Int. J. Syst. Evol. Microbiol.">
        <title>Bacillus horneckiae sp. nov., isolated from a spacecraft-assembly clean room.</title>
        <authorList>
            <person name="Vaishampayan P."/>
            <person name="Probst A."/>
            <person name="Krishnamurthi S."/>
            <person name="Ghosh S."/>
            <person name="Osman S."/>
            <person name="McDowall A."/>
            <person name="Ruckmani A."/>
            <person name="Mayilraj S."/>
            <person name="Venkateswaran K."/>
        </authorList>
    </citation>
    <scope>NUCLEOTIDE SEQUENCE [LARGE SCALE GENOMIC DNA]</scope>
    <source>
        <strain evidence="5">1PO1SC</strain>
    </source>
</reference>
<keyword evidence="5" id="KW-1185">Reference proteome</keyword>
<dbReference type="NCBIfam" id="NF006114">
    <property type="entry name" value="PRK08263.1"/>
    <property type="match status" value="1"/>
</dbReference>
<evidence type="ECO:0000256" key="3">
    <source>
        <dbReference type="RuleBase" id="RU000363"/>
    </source>
</evidence>
<protein>
    <submittedName>
        <fullName evidence="4">Short-chain dehydrogenase</fullName>
    </submittedName>
</protein>
<dbReference type="PANTHER" id="PTHR43976">
    <property type="entry name" value="SHORT CHAIN DEHYDROGENASE"/>
    <property type="match status" value="1"/>
</dbReference>
<dbReference type="RefSeq" id="WP_066194004.1">
    <property type="nucleotide sequence ID" value="NZ_JAFDQP010000003.1"/>
</dbReference>
<sequence length="292" mass="31934">MAVAKKGESRVWFITGGSSGLGYEFTKAALEAGDNVITVARSIEKLDRLQVQYKERLLSLSLDVTDRNAVFETVAAAHAHFGRLDIIVNNAGNMLMGMIEELSEEDARSQMETNFFGALWVSQAVMPYLRLQQSGHILQISSIGGLLSGPMSGIYSASKFALEGMSEALAQEAKHFGVNVTIIEPGGYWTNLYLNMKYSKTLACYNSVREELAKQFSEGSADSDPCLAAEAILKLVDSENPPLRLILGSQLLDITVHHEEEKIAAWKRWEEVSRAAEKAIPAPEGYGVADGE</sequence>
<name>A0A2N0ZA04_9BACI</name>
<dbReference type="InterPro" id="IPR020904">
    <property type="entry name" value="Sc_DH/Rdtase_CS"/>
</dbReference>
<evidence type="ECO:0000313" key="5">
    <source>
        <dbReference type="Proteomes" id="UP000233343"/>
    </source>
</evidence>
<dbReference type="SUPFAM" id="SSF51735">
    <property type="entry name" value="NAD(P)-binding Rossmann-fold domains"/>
    <property type="match status" value="1"/>
</dbReference>
<dbReference type="CDD" id="cd05374">
    <property type="entry name" value="17beta-HSD-like_SDR_c"/>
    <property type="match status" value="1"/>
</dbReference>
<evidence type="ECO:0000313" key="4">
    <source>
        <dbReference type="EMBL" id="PKG26338.1"/>
    </source>
</evidence>
<dbReference type="Gene3D" id="3.40.50.720">
    <property type="entry name" value="NAD(P)-binding Rossmann-like Domain"/>
    <property type="match status" value="1"/>
</dbReference>
<gene>
    <name evidence="4" type="ORF">CWS20_24630</name>
</gene>
<evidence type="ECO:0000256" key="2">
    <source>
        <dbReference type="ARBA" id="ARBA00023002"/>
    </source>
</evidence>
<dbReference type="EMBL" id="PISD01000070">
    <property type="protein sequence ID" value="PKG26338.1"/>
    <property type="molecule type" value="Genomic_DNA"/>
</dbReference>
<accession>A0A2N0ZA04</accession>
<dbReference type="PANTHER" id="PTHR43976:SF16">
    <property type="entry name" value="SHORT-CHAIN DEHYDROGENASE_REDUCTASE FAMILY PROTEIN"/>
    <property type="match status" value="1"/>
</dbReference>
<keyword evidence="2" id="KW-0560">Oxidoreductase</keyword>
<dbReference type="PRINTS" id="PR00080">
    <property type="entry name" value="SDRFAMILY"/>
</dbReference>
<organism evidence="4 5">
    <name type="scientific">Cytobacillus horneckiae</name>
    <dbReference type="NCBI Taxonomy" id="549687"/>
    <lineage>
        <taxon>Bacteria</taxon>
        <taxon>Bacillati</taxon>
        <taxon>Bacillota</taxon>
        <taxon>Bacilli</taxon>
        <taxon>Bacillales</taxon>
        <taxon>Bacillaceae</taxon>
        <taxon>Cytobacillus</taxon>
    </lineage>
</organism>
<evidence type="ECO:0000256" key="1">
    <source>
        <dbReference type="ARBA" id="ARBA00006484"/>
    </source>
</evidence>
<dbReference type="InterPro" id="IPR036291">
    <property type="entry name" value="NAD(P)-bd_dom_sf"/>
</dbReference>
<dbReference type="InterPro" id="IPR051911">
    <property type="entry name" value="SDR_oxidoreductase"/>
</dbReference>
<comment type="caution">
    <text evidence="4">The sequence shown here is derived from an EMBL/GenBank/DDBJ whole genome shotgun (WGS) entry which is preliminary data.</text>
</comment>
<dbReference type="Proteomes" id="UP000233343">
    <property type="component" value="Unassembled WGS sequence"/>
</dbReference>
<dbReference type="InterPro" id="IPR002347">
    <property type="entry name" value="SDR_fam"/>
</dbReference>
<dbReference type="PRINTS" id="PR00081">
    <property type="entry name" value="GDHRDH"/>
</dbReference>
<dbReference type="PROSITE" id="PS00061">
    <property type="entry name" value="ADH_SHORT"/>
    <property type="match status" value="1"/>
</dbReference>
<dbReference type="Pfam" id="PF00106">
    <property type="entry name" value="adh_short"/>
    <property type="match status" value="1"/>
</dbReference>
<dbReference type="GO" id="GO:0016491">
    <property type="term" value="F:oxidoreductase activity"/>
    <property type="evidence" value="ECO:0007669"/>
    <property type="project" value="UniProtKB-KW"/>
</dbReference>
<proteinExistence type="inferred from homology"/>